<keyword evidence="8 10" id="KW-0802">TPR repeat</keyword>
<evidence type="ECO:0000256" key="10">
    <source>
        <dbReference type="PROSITE-ProRule" id="PRU00339"/>
    </source>
</evidence>
<dbReference type="SUPFAM" id="SSF48452">
    <property type="entry name" value="TPR-like"/>
    <property type="match status" value="2"/>
</dbReference>
<sequence>RMEASCLELALEGERLCKAGDFKAGAAFFEAAVQVGTEDLKTLSAIYSQLGNAYFYLKEYSKALEYHKHDLTLARTIGDRIGEAKASGNLGNTLKILGQFDEAVVCCQRHLDISQEQGDKVGEARALYNIGNVYHAKGKHLSWNMAQDPGYLPQEVKETLQKASEYYERNLSLVKELGDRAAQGRAYGNLGNTQYLLGNFSEAIAFHKERLAIAKEFGDKAAERRAYSNLGNAHIFLGRFDISAEYYKKTLQLSRQLKDQAVEAQACYSLGNTYTLLQDYERAIEYHLKHLVIAQELGDRVGEGRACWSLGNAYVSLGSHEQALRFARKHLEISQEVGDRNGELTAQVNIAQLTSALGLGPGDEDGSVARRYSGYEAQGARPKRIQRNGMDSLDLLKFPSEKVSKDVWLASKIKYHHHVADLKISGKEFLSLPVRPKKYQEHQSNSEKRPQGSSTSPLDTSEVRVQVSQSKISRTPSDEECFFDLLSKFQSNRMDDQRCPLEECPAEAAHAAGTTPTALPLEERISQSSLMASPQTEEFFDLIASSQSRRLDDQRANVGNLPGLRITHNNLGHLRVEGDAQEPGDEFFNMLMKCQSSRIDDQRCAPPDSIPRGPTMPDEDFFSLIQRIQAKRMDEQRVDLASA</sequence>
<dbReference type="PROSITE" id="PS50005">
    <property type="entry name" value="TPR"/>
    <property type="match status" value="2"/>
</dbReference>
<keyword evidence="6" id="KW-0597">Phosphoprotein</keyword>
<protein>
    <submittedName>
        <fullName evidence="12">G-protein-signaling modulator 1</fullName>
    </submittedName>
</protein>
<dbReference type="EMBL" id="KL205884">
    <property type="protein sequence ID" value="KFV76152.1"/>
    <property type="molecule type" value="Genomic_DNA"/>
</dbReference>
<keyword evidence="5" id="KW-0963">Cytoplasm</keyword>
<dbReference type="InterPro" id="IPR019734">
    <property type="entry name" value="TPR_rpt"/>
</dbReference>
<evidence type="ECO:0000313" key="12">
    <source>
        <dbReference type="EMBL" id="KFV76152.1"/>
    </source>
</evidence>
<feature type="repeat" description="TPR" evidence="10">
    <location>
        <begin position="44"/>
        <end position="77"/>
    </location>
</feature>
<dbReference type="GO" id="GO:0005886">
    <property type="term" value="C:plasma membrane"/>
    <property type="evidence" value="ECO:0007669"/>
    <property type="project" value="UniProtKB-SubCell"/>
</dbReference>
<keyword evidence="9" id="KW-0472">Membrane</keyword>
<evidence type="ECO:0000256" key="6">
    <source>
        <dbReference type="ARBA" id="ARBA00022553"/>
    </source>
</evidence>
<feature type="region of interest" description="Disordered" evidence="11">
    <location>
        <begin position="436"/>
        <end position="471"/>
    </location>
</feature>
<evidence type="ECO:0000256" key="4">
    <source>
        <dbReference type="ARBA" id="ARBA00022475"/>
    </source>
</evidence>
<evidence type="ECO:0000256" key="9">
    <source>
        <dbReference type="ARBA" id="ARBA00023136"/>
    </source>
</evidence>
<dbReference type="Pfam" id="PF13424">
    <property type="entry name" value="TPR_12"/>
    <property type="match status" value="3"/>
</dbReference>
<dbReference type="Pfam" id="PF02188">
    <property type="entry name" value="GoLoco"/>
    <property type="match status" value="4"/>
</dbReference>
<dbReference type="GO" id="GO:0005938">
    <property type="term" value="C:cell cortex"/>
    <property type="evidence" value="ECO:0007669"/>
    <property type="project" value="TreeGrafter"/>
</dbReference>
<evidence type="ECO:0000256" key="2">
    <source>
        <dbReference type="ARBA" id="ARBA00004496"/>
    </source>
</evidence>
<gene>
    <name evidence="12" type="ORF">N308_09211</name>
</gene>
<comment type="subcellular location">
    <subcellularLocation>
        <location evidence="1">Cell membrane</location>
    </subcellularLocation>
    <subcellularLocation>
        <location evidence="2">Cytoplasm</location>
    </subcellularLocation>
</comment>
<dbReference type="PROSITE" id="PS50877">
    <property type="entry name" value="GOLOCO"/>
    <property type="match status" value="4"/>
</dbReference>
<feature type="compositionally biased region" description="Basic and acidic residues" evidence="11">
    <location>
        <begin position="438"/>
        <end position="450"/>
    </location>
</feature>
<evidence type="ECO:0000256" key="11">
    <source>
        <dbReference type="SAM" id="MobiDB-lite"/>
    </source>
</evidence>
<dbReference type="Gene3D" id="1.25.40.10">
    <property type="entry name" value="Tetratricopeptide repeat domain"/>
    <property type="match status" value="3"/>
</dbReference>
<comment type="similarity">
    <text evidence="3">Belongs to the GPSM family.</text>
</comment>
<dbReference type="GO" id="GO:0005092">
    <property type="term" value="F:GDP-dissociation inhibitor activity"/>
    <property type="evidence" value="ECO:0007669"/>
    <property type="project" value="TreeGrafter"/>
</dbReference>
<dbReference type="SMART" id="SM00028">
    <property type="entry name" value="TPR"/>
    <property type="match status" value="7"/>
</dbReference>
<dbReference type="Pfam" id="PF13176">
    <property type="entry name" value="TPR_7"/>
    <property type="match status" value="1"/>
</dbReference>
<dbReference type="STRING" id="441894.ENSSCUP00000003077"/>
<evidence type="ECO:0000313" key="13">
    <source>
        <dbReference type="Proteomes" id="UP000053584"/>
    </source>
</evidence>
<dbReference type="PANTHER" id="PTHR45954">
    <property type="entry name" value="LD33695P"/>
    <property type="match status" value="1"/>
</dbReference>
<evidence type="ECO:0000256" key="5">
    <source>
        <dbReference type="ARBA" id="ARBA00022490"/>
    </source>
</evidence>
<keyword evidence="13" id="KW-1185">Reference proteome</keyword>
<evidence type="ECO:0000256" key="3">
    <source>
        <dbReference type="ARBA" id="ARBA00006600"/>
    </source>
</evidence>
<reference evidence="12 13" key="1">
    <citation type="submission" date="2014-04" db="EMBL/GenBank/DDBJ databases">
        <title>Genome evolution of avian class.</title>
        <authorList>
            <person name="Zhang G."/>
            <person name="Li C."/>
        </authorList>
    </citation>
    <scope>NUCLEOTIDE SEQUENCE [LARGE SCALE GENOMIC DNA]</scope>
    <source>
        <strain evidence="12">BGI_N308</strain>
    </source>
</reference>
<keyword evidence="4" id="KW-1003">Cell membrane</keyword>
<evidence type="ECO:0000256" key="8">
    <source>
        <dbReference type="ARBA" id="ARBA00022803"/>
    </source>
</evidence>
<dbReference type="Proteomes" id="UP000053584">
    <property type="component" value="Unassembled WGS sequence"/>
</dbReference>
<feature type="non-terminal residue" evidence="12">
    <location>
        <position position="1"/>
    </location>
</feature>
<dbReference type="InterPro" id="IPR052386">
    <property type="entry name" value="GPSM"/>
</dbReference>
<evidence type="ECO:0000256" key="1">
    <source>
        <dbReference type="ARBA" id="ARBA00004236"/>
    </source>
</evidence>
<dbReference type="InterPro" id="IPR011990">
    <property type="entry name" value="TPR-like_helical_dom_sf"/>
</dbReference>
<organism evidence="12 13">
    <name type="scientific">Struthio camelus australis</name>
    <dbReference type="NCBI Taxonomy" id="441894"/>
    <lineage>
        <taxon>Eukaryota</taxon>
        <taxon>Metazoa</taxon>
        <taxon>Chordata</taxon>
        <taxon>Craniata</taxon>
        <taxon>Vertebrata</taxon>
        <taxon>Euteleostomi</taxon>
        <taxon>Archelosauria</taxon>
        <taxon>Archosauria</taxon>
        <taxon>Dinosauria</taxon>
        <taxon>Saurischia</taxon>
        <taxon>Theropoda</taxon>
        <taxon>Coelurosauria</taxon>
        <taxon>Aves</taxon>
        <taxon>Palaeognathae</taxon>
        <taxon>Struthioniformes</taxon>
        <taxon>Struthionidae</taxon>
        <taxon>Struthio</taxon>
    </lineage>
</organism>
<dbReference type="FunFam" id="1.25.40.10:FF:000043">
    <property type="entry name" value="G-protein-signaling modulator 2 isoform X1"/>
    <property type="match status" value="1"/>
</dbReference>
<dbReference type="AlphaFoldDB" id="A0A093HAV8"/>
<accession>A0A093HAV8</accession>
<feature type="repeat" description="TPR" evidence="10">
    <location>
        <begin position="224"/>
        <end position="257"/>
    </location>
</feature>
<feature type="non-terminal residue" evidence="12">
    <location>
        <position position="643"/>
    </location>
</feature>
<dbReference type="InterPro" id="IPR003109">
    <property type="entry name" value="GoLoco_motif"/>
</dbReference>
<dbReference type="GO" id="GO:0001965">
    <property type="term" value="F:G-protein alpha-subunit binding"/>
    <property type="evidence" value="ECO:0007669"/>
    <property type="project" value="TreeGrafter"/>
</dbReference>
<dbReference type="SMART" id="SM00390">
    <property type="entry name" value="GoLoco"/>
    <property type="match status" value="4"/>
</dbReference>
<keyword evidence="7" id="KW-0677">Repeat</keyword>
<name>A0A093HAV8_STRCA</name>
<dbReference type="PANTHER" id="PTHR45954:SF2">
    <property type="entry name" value="G-PROTEIN-SIGNALING MODULATOR 1"/>
    <property type="match status" value="1"/>
</dbReference>
<dbReference type="Pfam" id="PF13374">
    <property type="entry name" value="TPR_10"/>
    <property type="match status" value="1"/>
</dbReference>
<dbReference type="GO" id="GO:0000132">
    <property type="term" value="P:establishment of mitotic spindle orientation"/>
    <property type="evidence" value="ECO:0007669"/>
    <property type="project" value="TreeGrafter"/>
</dbReference>
<proteinExistence type="inferred from homology"/>
<evidence type="ECO:0000256" key="7">
    <source>
        <dbReference type="ARBA" id="ARBA00022737"/>
    </source>
</evidence>